<comment type="caution">
    <text evidence="2">The sequence shown here is derived from an EMBL/GenBank/DDBJ whole genome shotgun (WGS) entry which is preliminary data.</text>
</comment>
<reference evidence="3" key="1">
    <citation type="journal article" date="2015" name="PLoS Genet.">
        <title>Genome Sequence and Transcriptome Analyses of Chrysochromulina tobin: Metabolic Tools for Enhanced Algal Fitness in the Prominent Order Prymnesiales (Haptophyceae).</title>
        <authorList>
            <person name="Hovde B.T."/>
            <person name="Deodato C.R."/>
            <person name="Hunsperger H.M."/>
            <person name="Ryken S.A."/>
            <person name="Yost W."/>
            <person name="Jha R.K."/>
            <person name="Patterson J."/>
            <person name="Monnat R.J. Jr."/>
            <person name="Barlow S.B."/>
            <person name="Starkenburg S.R."/>
            <person name="Cattolico R.A."/>
        </authorList>
    </citation>
    <scope>NUCLEOTIDE SEQUENCE</scope>
    <source>
        <strain evidence="3">CCMP291</strain>
    </source>
</reference>
<protein>
    <submittedName>
        <fullName evidence="2">Glycoside hydrolase family 97</fullName>
    </submittedName>
</protein>
<dbReference type="AlphaFoldDB" id="A0A0M0J762"/>
<proteinExistence type="predicted"/>
<sequence length="313" mass="33207">MRYAAAGAGAAATGGLCTYCNGAAAAGVLPEYEKKGLRARAVRILTPPRDGFYGKEIDVLGLPVRAHTVVSDPALVVAADRLARMLRHLPAAVSERLARRGAAFHIIGIGQGTSDLPEHAHMKGVDGGYTGEKGVTLDQRARGMGGVHSSCGEENLIDLDSDPRYAGRDILTHEFAHCIMDVGLPPALRAAILETYHESVEVQGRWRREDGSSAYAGSNASEYFAELTMWYFGTHGEFVDAKQQQPPPGPGGLAAYDPDGFKLLAAIYSGTHPALSEADPPSVRLDPLDMDDPATGRSVEEEEIASSLVQTGV</sequence>
<dbReference type="InterPro" id="IPR024079">
    <property type="entry name" value="MetalloPept_cat_dom_sf"/>
</dbReference>
<evidence type="ECO:0000313" key="2">
    <source>
        <dbReference type="EMBL" id="KOO22305.1"/>
    </source>
</evidence>
<accession>A0A0M0J762</accession>
<dbReference type="SUPFAM" id="SSF55486">
    <property type="entry name" value="Metalloproteases ('zincins'), catalytic domain"/>
    <property type="match status" value="1"/>
</dbReference>
<dbReference type="Proteomes" id="UP000037460">
    <property type="component" value="Unassembled WGS sequence"/>
</dbReference>
<evidence type="ECO:0000256" key="1">
    <source>
        <dbReference type="SAM" id="MobiDB-lite"/>
    </source>
</evidence>
<gene>
    <name evidence="2" type="ORF">Ctob_006359</name>
</gene>
<keyword evidence="3" id="KW-1185">Reference proteome</keyword>
<name>A0A0M0J762_9EUKA</name>
<organism evidence="2 3">
    <name type="scientific">Chrysochromulina tobinii</name>
    <dbReference type="NCBI Taxonomy" id="1460289"/>
    <lineage>
        <taxon>Eukaryota</taxon>
        <taxon>Haptista</taxon>
        <taxon>Haptophyta</taxon>
        <taxon>Prymnesiophyceae</taxon>
        <taxon>Prymnesiales</taxon>
        <taxon>Chrysochromulinaceae</taxon>
        <taxon>Chrysochromulina</taxon>
    </lineage>
</organism>
<evidence type="ECO:0000313" key="3">
    <source>
        <dbReference type="Proteomes" id="UP000037460"/>
    </source>
</evidence>
<dbReference type="OrthoDB" id="6132182at2759"/>
<dbReference type="GO" id="GO:0008237">
    <property type="term" value="F:metallopeptidase activity"/>
    <property type="evidence" value="ECO:0007669"/>
    <property type="project" value="InterPro"/>
</dbReference>
<dbReference type="EMBL" id="JWZX01003289">
    <property type="protein sequence ID" value="KOO22305.1"/>
    <property type="molecule type" value="Genomic_DNA"/>
</dbReference>
<feature type="region of interest" description="Disordered" evidence="1">
    <location>
        <begin position="273"/>
        <end position="313"/>
    </location>
</feature>
<keyword evidence="2" id="KW-0378">Hydrolase</keyword>
<dbReference type="Gene3D" id="3.40.390.10">
    <property type="entry name" value="Collagenase (Catalytic Domain)"/>
    <property type="match status" value="1"/>
</dbReference>